<evidence type="ECO:0000313" key="5">
    <source>
        <dbReference type="Proteomes" id="UP000007875"/>
    </source>
</evidence>
<dbReference type="PIRSF" id="PIRSF000868">
    <property type="entry name" value="14-3-3"/>
    <property type="match status" value="1"/>
</dbReference>
<dbReference type="AlphaFoldDB" id="H2ZFT0"/>
<protein>
    <recommendedName>
        <fullName evidence="3">14-3-3 domain-containing protein</fullName>
    </recommendedName>
</protein>
<name>H2ZFT0_CIOSA</name>
<dbReference type="HOGENOM" id="CLU_058290_0_0_1"/>
<keyword evidence="5" id="KW-1185">Reference proteome</keyword>
<dbReference type="OMA" id="ESTACEI"/>
<reference evidence="4" key="3">
    <citation type="submission" date="2025-09" db="UniProtKB">
        <authorList>
            <consortium name="Ensembl"/>
        </authorList>
    </citation>
    <scope>IDENTIFICATION</scope>
</reference>
<dbReference type="Pfam" id="PF00244">
    <property type="entry name" value="14-3-3"/>
    <property type="match status" value="1"/>
</dbReference>
<dbReference type="Gene3D" id="1.20.190.20">
    <property type="entry name" value="14-3-3 domain"/>
    <property type="match status" value="1"/>
</dbReference>
<evidence type="ECO:0000259" key="3">
    <source>
        <dbReference type="SMART" id="SM00101"/>
    </source>
</evidence>
<organism evidence="4 5">
    <name type="scientific">Ciona savignyi</name>
    <name type="common">Pacific transparent sea squirt</name>
    <dbReference type="NCBI Taxonomy" id="51511"/>
    <lineage>
        <taxon>Eukaryota</taxon>
        <taxon>Metazoa</taxon>
        <taxon>Chordata</taxon>
        <taxon>Tunicata</taxon>
        <taxon>Ascidiacea</taxon>
        <taxon>Phlebobranchia</taxon>
        <taxon>Cionidae</taxon>
        <taxon>Ciona</taxon>
    </lineage>
</organism>
<dbReference type="InterPro" id="IPR036815">
    <property type="entry name" value="14-3-3_dom_sf"/>
</dbReference>
<evidence type="ECO:0000256" key="1">
    <source>
        <dbReference type="ARBA" id="ARBA00006141"/>
    </source>
</evidence>
<dbReference type="PRINTS" id="PR00305">
    <property type="entry name" value="1433ZETA"/>
</dbReference>
<evidence type="ECO:0000313" key="4">
    <source>
        <dbReference type="Ensembl" id="ENSCSAVP00000016446.1"/>
    </source>
</evidence>
<dbReference type="CDD" id="cd08774">
    <property type="entry name" value="14-3-3"/>
    <property type="match status" value="1"/>
</dbReference>
<dbReference type="InterPro" id="IPR000308">
    <property type="entry name" value="14-3-3"/>
</dbReference>
<feature type="site" description="Interaction with phosphoserine on interacting protein" evidence="2">
    <location>
        <position position="35"/>
    </location>
</feature>
<dbReference type="Proteomes" id="UP000007875">
    <property type="component" value="Unassembled WGS sequence"/>
</dbReference>
<comment type="similarity">
    <text evidence="1">Belongs to the 14-3-3 family.</text>
</comment>
<accession>H2ZFT0</accession>
<dbReference type="GeneTree" id="ENSGT01140000282547"/>
<dbReference type="eggNOG" id="KOG0841">
    <property type="taxonomic scope" value="Eukaryota"/>
</dbReference>
<evidence type="ECO:0000256" key="2">
    <source>
        <dbReference type="PIRSR" id="PIRSR000868-1"/>
    </source>
</evidence>
<reference evidence="5" key="1">
    <citation type="submission" date="2003-08" db="EMBL/GenBank/DDBJ databases">
        <authorList>
            <person name="Birren B."/>
            <person name="Nusbaum C."/>
            <person name="Abebe A."/>
            <person name="Abouelleil A."/>
            <person name="Adekoya E."/>
            <person name="Ait-zahra M."/>
            <person name="Allen N."/>
            <person name="Allen T."/>
            <person name="An P."/>
            <person name="Anderson M."/>
            <person name="Anderson S."/>
            <person name="Arachchi H."/>
            <person name="Armbruster J."/>
            <person name="Bachantsang P."/>
            <person name="Baldwin J."/>
            <person name="Barry A."/>
            <person name="Bayul T."/>
            <person name="Blitshsteyn B."/>
            <person name="Bloom T."/>
            <person name="Blye J."/>
            <person name="Boguslavskiy L."/>
            <person name="Borowsky M."/>
            <person name="Boukhgalter B."/>
            <person name="Brunache A."/>
            <person name="Butler J."/>
            <person name="Calixte N."/>
            <person name="Calvo S."/>
            <person name="Camarata J."/>
            <person name="Campo K."/>
            <person name="Chang J."/>
            <person name="Cheshatsang Y."/>
            <person name="Citroen M."/>
            <person name="Collymore A."/>
            <person name="Considine T."/>
            <person name="Cook A."/>
            <person name="Cooke P."/>
            <person name="Corum B."/>
            <person name="Cuomo C."/>
            <person name="David R."/>
            <person name="Dawoe T."/>
            <person name="Degray S."/>
            <person name="Dodge S."/>
            <person name="Dooley K."/>
            <person name="Dorje P."/>
            <person name="Dorjee K."/>
            <person name="Dorris L."/>
            <person name="Duffey N."/>
            <person name="Dupes A."/>
            <person name="Elkins T."/>
            <person name="Engels R."/>
            <person name="Erickson J."/>
            <person name="Farina A."/>
            <person name="Faro S."/>
            <person name="Ferreira P."/>
            <person name="Fischer H."/>
            <person name="Fitzgerald M."/>
            <person name="Foley K."/>
            <person name="Gage D."/>
            <person name="Galagan J."/>
            <person name="Gearin G."/>
            <person name="Gnerre S."/>
            <person name="Gnirke A."/>
            <person name="Goyette A."/>
            <person name="Graham J."/>
            <person name="Grandbois E."/>
            <person name="Gyaltsen K."/>
            <person name="Hafez N."/>
            <person name="Hagopian D."/>
            <person name="Hagos B."/>
            <person name="Hall J."/>
            <person name="Hatcher B."/>
            <person name="Heller A."/>
            <person name="Higgins H."/>
            <person name="Honan T."/>
            <person name="Horn A."/>
            <person name="Houde N."/>
            <person name="Hughes L."/>
            <person name="Hulme W."/>
            <person name="Husby E."/>
            <person name="Iliev I."/>
            <person name="Jaffe D."/>
            <person name="Jones C."/>
            <person name="Kamal M."/>
            <person name="Kamat A."/>
            <person name="Kamvysselis M."/>
            <person name="Karlsson E."/>
            <person name="Kells C."/>
            <person name="Kieu A."/>
            <person name="Kisner P."/>
            <person name="Kodira C."/>
            <person name="Kulbokas E."/>
            <person name="Labutti K."/>
            <person name="Lama D."/>
            <person name="Landers T."/>
            <person name="Leger J."/>
            <person name="Levine S."/>
            <person name="Lewis D."/>
            <person name="Lewis T."/>
            <person name="Lindblad-toh K."/>
            <person name="Liu X."/>
            <person name="Lokyitsang T."/>
            <person name="Lokyitsang Y."/>
            <person name="Lucien O."/>
            <person name="Lui A."/>
            <person name="Ma L.J."/>
            <person name="Mabbitt R."/>
            <person name="Macdonald J."/>
            <person name="Maclean C."/>
            <person name="Major J."/>
            <person name="Manning J."/>
            <person name="Marabella R."/>
            <person name="Maru K."/>
            <person name="Matthews C."/>
            <person name="Mauceli E."/>
            <person name="Mccarthy M."/>
            <person name="Mcdonough S."/>
            <person name="Mcghee T."/>
            <person name="Meldrim J."/>
            <person name="Meneus L."/>
            <person name="Mesirov J."/>
            <person name="Mihalev A."/>
            <person name="Mihova T."/>
            <person name="Mikkelsen T."/>
            <person name="Mlenga V."/>
            <person name="Moru K."/>
            <person name="Mozes J."/>
            <person name="Mulrain L."/>
            <person name="Munson G."/>
            <person name="Naylor J."/>
            <person name="Newes C."/>
            <person name="Nguyen C."/>
            <person name="Nguyen N."/>
            <person name="Nguyen T."/>
            <person name="Nicol R."/>
            <person name="Nielsen C."/>
            <person name="Nizzari M."/>
            <person name="Norbu C."/>
            <person name="Norbu N."/>
            <person name="O'donnell P."/>
            <person name="Okoawo O."/>
            <person name="O'leary S."/>
            <person name="Omotosho B."/>
            <person name="O'neill K."/>
            <person name="Osman S."/>
            <person name="Parker S."/>
            <person name="Perrin D."/>
            <person name="Phunkhang P."/>
            <person name="Piqani B."/>
            <person name="Purcell S."/>
            <person name="Rachupka T."/>
            <person name="Ramasamy U."/>
            <person name="Rameau R."/>
            <person name="Ray V."/>
            <person name="Raymond C."/>
            <person name="Retta R."/>
            <person name="Richardson S."/>
            <person name="Rise C."/>
            <person name="Rodriguez J."/>
            <person name="Rogers J."/>
            <person name="Rogov P."/>
            <person name="Rutman M."/>
            <person name="Schupbach R."/>
            <person name="Seaman C."/>
            <person name="Settipalli S."/>
            <person name="Sharpe T."/>
            <person name="Sheridan J."/>
            <person name="Sherpa N."/>
            <person name="Shi J."/>
            <person name="Smirnov S."/>
            <person name="Smith C."/>
            <person name="Sougnez C."/>
            <person name="Spencer B."/>
            <person name="Stalker J."/>
            <person name="Stange-thomann N."/>
            <person name="Stavropoulos S."/>
            <person name="Stetson K."/>
            <person name="Stone C."/>
            <person name="Stone S."/>
            <person name="Stubbs M."/>
            <person name="Talamas J."/>
            <person name="Tchuinga P."/>
            <person name="Tenzing P."/>
            <person name="Tesfaye S."/>
            <person name="Theodore J."/>
            <person name="Thoulutsang Y."/>
            <person name="Topham K."/>
            <person name="Towey S."/>
            <person name="Tsamla T."/>
            <person name="Tsomo N."/>
            <person name="Vallee D."/>
            <person name="Vassiliev H."/>
            <person name="Venkataraman V."/>
            <person name="Vinson J."/>
            <person name="Vo A."/>
            <person name="Wade C."/>
            <person name="Wang S."/>
            <person name="Wangchuk T."/>
            <person name="Wangdi T."/>
            <person name="Whittaker C."/>
            <person name="Wilkinson J."/>
            <person name="Wu Y."/>
            <person name="Wyman D."/>
            <person name="Yadav S."/>
            <person name="Yang S."/>
            <person name="Yang X."/>
            <person name="Yeager S."/>
            <person name="Yee E."/>
            <person name="Young G."/>
            <person name="Zainoun J."/>
            <person name="Zembeck L."/>
            <person name="Zimmer A."/>
            <person name="Zody M."/>
            <person name="Lander E."/>
        </authorList>
    </citation>
    <scope>NUCLEOTIDE SEQUENCE [LARGE SCALE GENOMIC DNA]</scope>
</reference>
<dbReference type="Ensembl" id="ENSCSAVT00000016627.1">
    <property type="protein sequence ID" value="ENSCSAVP00000016446.1"/>
    <property type="gene ID" value="ENSCSAVG00000009671.1"/>
</dbReference>
<dbReference type="InterPro" id="IPR023410">
    <property type="entry name" value="14-3-3_domain"/>
</dbReference>
<feature type="domain" description="14-3-3" evidence="3">
    <location>
        <begin position="1"/>
        <end position="213"/>
    </location>
</feature>
<dbReference type="PANTHER" id="PTHR18860">
    <property type="entry name" value="14-3-3 PROTEIN"/>
    <property type="match status" value="1"/>
</dbReference>
<dbReference type="SUPFAM" id="SSF48445">
    <property type="entry name" value="14-3-3 protein"/>
    <property type="match status" value="1"/>
</dbReference>
<dbReference type="STRING" id="51511.ENSCSAVP00000016446"/>
<dbReference type="SMART" id="SM00101">
    <property type="entry name" value="14_3_3"/>
    <property type="match status" value="1"/>
</dbReference>
<feature type="site" description="Interaction with phosphoserine on interacting protein" evidence="2">
    <location>
        <position position="109"/>
    </location>
</feature>
<reference evidence="4" key="2">
    <citation type="submission" date="2025-08" db="UniProtKB">
        <authorList>
            <consortium name="Ensembl"/>
        </authorList>
    </citation>
    <scope>IDENTIFICATION</scope>
</reference>
<proteinExistence type="inferred from homology"/>
<sequence>MVQSMKEIAHFEGLPTQRERNLLSVAYKCLVAQKRCSWRNLHTVELREKHNKKQSQMAAQYKKEIELELKSVCNEVTDLINTVFLVKCETECDLESKVFYLKMKGDYKRYIAEVVKEDIEKEAVTSASDAAYTEALVAAENLPPRHPIRLGLSLNYSVFQYEILQNESTACEIAKKAFDNAIDELNNLHGKDYDDSVLIVQLLRDNLTLWSQE</sequence>
<dbReference type="InParanoid" id="H2ZFT0"/>